<feature type="domain" description="Xylanolytic transcriptional activator regulatory" evidence="6">
    <location>
        <begin position="48"/>
        <end position="220"/>
    </location>
</feature>
<evidence type="ECO:0000259" key="6">
    <source>
        <dbReference type="Pfam" id="PF04082"/>
    </source>
</evidence>
<gene>
    <name evidence="7" type="ORF">D9757_005811</name>
</gene>
<dbReference type="PANTHER" id="PTHR47338">
    <property type="entry name" value="ZN(II)2CYS6 TRANSCRIPTION FACTOR (EUROFUNG)-RELATED"/>
    <property type="match status" value="1"/>
</dbReference>
<keyword evidence="5" id="KW-0539">Nucleus</keyword>
<evidence type="ECO:0000256" key="1">
    <source>
        <dbReference type="ARBA" id="ARBA00004123"/>
    </source>
</evidence>
<dbReference type="OrthoDB" id="2309723at2759"/>
<evidence type="ECO:0000256" key="5">
    <source>
        <dbReference type="ARBA" id="ARBA00023242"/>
    </source>
</evidence>
<reference evidence="7 8" key="1">
    <citation type="journal article" date="2020" name="ISME J.">
        <title>Uncovering the hidden diversity of litter-decomposition mechanisms in mushroom-forming fungi.</title>
        <authorList>
            <person name="Floudas D."/>
            <person name="Bentzer J."/>
            <person name="Ahren D."/>
            <person name="Johansson T."/>
            <person name="Persson P."/>
            <person name="Tunlid A."/>
        </authorList>
    </citation>
    <scope>NUCLEOTIDE SEQUENCE [LARGE SCALE GENOMIC DNA]</scope>
    <source>
        <strain evidence="7 8">CBS 406.79</strain>
    </source>
</reference>
<comment type="caution">
    <text evidence="7">The sequence shown here is derived from an EMBL/GenBank/DDBJ whole genome shotgun (WGS) entry which is preliminary data.</text>
</comment>
<name>A0A8H5HPQ1_9AGAR</name>
<dbReference type="Proteomes" id="UP000518752">
    <property type="component" value="Unassembled WGS sequence"/>
</dbReference>
<comment type="subcellular location">
    <subcellularLocation>
        <location evidence="1">Nucleus</location>
    </subcellularLocation>
</comment>
<proteinExistence type="predicted"/>
<dbReference type="EMBL" id="JAACJN010000033">
    <property type="protein sequence ID" value="KAF5387346.1"/>
    <property type="molecule type" value="Genomic_DNA"/>
</dbReference>
<dbReference type="GO" id="GO:0000981">
    <property type="term" value="F:DNA-binding transcription factor activity, RNA polymerase II-specific"/>
    <property type="evidence" value="ECO:0007669"/>
    <property type="project" value="InterPro"/>
</dbReference>
<evidence type="ECO:0000313" key="7">
    <source>
        <dbReference type="EMBL" id="KAF5387346.1"/>
    </source>
</evidence>
<keyword evidence="4" id="KW-0804">Transcription</keyword>
<protein>
    <recommendedName>
        <fullName evidence="6">Xylanolytic transcriptional activator regulatory domain-containing protein</fullName>
    </recommendedName>
</protein>
<organism evidence="7 8">
    <name type="scientific">Collybiopsis confluens</name>
    <dbReference type="NCBI Taxonomy" id="2823264"/>
    <lineage>
        <taxon>Eukaryota</taxon>
        <taxon>Fungi</taxon>
        <taxon>Dikarya</taxon>
        <taxon>Basidiomycota</taxon>
        <taxon>Agaricomycotina</taxon>
        <taxon>Agaricomycetes</taxon>
        <taxon>Agaricomycetidae</taxon>
        <taxon>Agaricales</taxon>
        <taxon>Marasmiineae</taxon>
        <taxon>Omphalotaceae</taxon>
        <taxon>Collybiopsis</taxon>
    </lineage>
</organism>
<dbReference type="GO" id="GO:0003677">
    <property type="term" value="F:DNA binding"/>
    <property type="evidence" value="ECO:0007669"/>
    <property type="project" value="InterPro"/>
</dbReference>
<evidence type="ECO:0000256" key="3">
    <source>
        <dbReference type="ARBA" id="ARBA00023015"/>
    </source>
</evidence>
<dbReference type="InterPro" id="IPR050815">
    <property type="entry name" value="TF_fung"/>
</dbReference>
<dbReference type="GO" id="GO:0006351">
    <property type="term" value="P:DNA-templated transcription"/>
    <property type="evidence" value="ECO:0007669"/>
    <property type="project" value="InterPro"/>
</dbReference>
<accession>A0A8H5HPQ1</accession>
<dbReference type="PANTHER" id="PTHR47338:SF29">
    <property type="entry name" value="ZN(2)-C6 FUNGAL-TYPE DOMAIN-CONTAINING PROTEIN"/>
    <property type="match status" value="1"/>
</dbReference>
<dbReference type="InterPro" id="IPR007219">
    <property type="entry name" value="XnlR_reg_dom"/>
</dbReference>
<keyword evidence="8" id="KW-1185">Reference proteome</keyword>
<keyword evidence="3" id="KW-0805">Transcription regulation</keyword>
<dbReference type="GO" id="GO:0005634">
    <property type="term" value="C:nucleus"/>
    <property type="evidence" value="ECO:0007669"/>
    <property type="project" value="UniProtKB-SubCell"/>
</dbReference>
<dbReference type="CDD" id="cd12148">
    <property type="entry name" value="fungal_TF_MHR"/>
    <property type="match status" value="1"/>
</dbReference>
<evidence type="ECO:0000313" key="8">
    <source>
        <dbReference type="Proteomes" id="UP000518752"/>
    </source>
</evidence>
<keyword evidence="2" id="KW-0479">Metal-binding</keyword>
<dbReference type="GO" id="GO:0008270">
    <property type="term" value="F:zinc ion binding"/>
    <property type="evidence" value="ECO:0007669"/>
    <property type="project" value="InterPro"/>
</dbReference>
<evidence type="ECO:0000256" key="2">
    <source>
        <dbReference type="ARBA" id="ARBA00022723"/>
    </source>
</evidence>
<dbReference type="Pfam" id="PF04082">
    <property type="entry name" value="Fungal_trans"/>
    <property type="match status" value="1"/>
</dbReference>
<dbReference type="AlphaFoldDB" id="A0A8H5HPQ1"/>
<evidence type="ECO:0000256" key="4">
    <source>
        <dbReference type="ARBA" id="ARBA00023163"/>
    </source>
</evidence>
<sequence>MHPAPSSVQLSPSGFEDVPQVVGHMLERFRQEVCRVEGERPIFALLNASYLWGMQLSASRNPPEQEAILISRAIQSSAPALSERHPQKILQYMQSLVLLANYFYRAGRVMEARYHTTAAASLVLSNGLHQIRMDSRYPGISGTARLSDPLARSPCDAAEEGERINAFWTVLILDAFWNTVHGYPSSIPFTTSMARVDTPWPRLEEEYSQAPFDRDFRSSLTIDRFLSGAPDNWRNHSAKGNFAKAAVLFERATFTALQFKNNPALRQSQPGTLMSLSTVIRKFIQDIPPPHRDAKSSVNYQLCMLSLAHAAEIQLFFPFAGNDAFSRSRALKAAKAVVDLIEVWVPSLEVDYIDPMLAMIWTDCCRVFCDEAKRLTGQGSSHSDLRQPPPFTQREIRTFCAHIIAGMEAHRFPLMGKLHYLLSFCHAITESSPELQLRQVKPEFDKIYSGIK</sequence>